<evidence type="ECO:0000313" key="4">
    <source>
        <dbReference type="Proteomes" id="UP000315217"/>
    </source>
</evidence>
<feature type="domain" description="VOC" evidence="1">
    <location>
        <begin position="4"/>
        <end position="114"/>
    </location>
</feature>
<organism evidence="3 4">
    <name type="scientific">Candidatus Segetimicrobium genomatis</name>
    <dbReference type="NCBI Taxonomy" id="2569760"/>
    <lineage>
        <taxon>Bacteria</taxon>
        <taxon>Bacillati</taxon>
        <taxon>Candidatus Sysuimicrobiota</taxon>
        <taxon>Candidatus Sysuimicrobiia</taxon>
        <taxon>Candidatus Sysuimicrobiales</taxon>
        <taxon>Candidatus Segetimicrobiaceae</taxon>
        <taxon>Candidatus Segetimicrobium</taxon>
    </lineage>
</organism>
<dbReference type="Gene3D" id="3.10.180.10">
    <property type="entry name" value="2,3-Dihydroxybiphenyl 1,2-Dioxygenase, domain 1"/>
    <property type="match status" value="1"/>
</dbReference>
<dbReference type="PANTHER" id="PTHR33993">
    <property type="entry name" value="GLYOXALASE-RELATED"/>
    <property type="match status" value="1"/>
</dbReference>
<dbReference type="Pfam" id="PF18029">
    <property type="entry name" value="Glyoxalase_6"/>
    <property type="match status" value="1"/>
</dbReference>
<dbReference type="InterPro" id="IPR052164">
    <property type="entry name" value="Anthracycline_SecMetBiosynth"/>
</dbReference>
<dbReference type="EMBL" id="VBAJ01000319">
    <property type="protein sequence ID" value="TMJ01615.1"/>
    <property type="molecule type" value="Genomic_DNA"/>
</dbReference>
<evidence type="ECO:0000313" key="3">
    <source>
        <dbReference type="EMBL" id="TMJ11385.1"/>
    </source>
</evidence>
<evidence type="ECO:0000313" key="2">
    <source>
        <dbReference type="EMBL" id="TMJ01615.1"/>
    </source>
</evidence>
<accession>A0A537LTN3</accession>
<reference evidence="4 5" key="1">
    <citation type="journal article" date="2019" name="Nat. Microbiol.">
        <title>Mediterranean grassland soil C-N compound turnover is dependent on rainfall and depth, and is mediated by genomically divergent microorganisms.</title>
        <authorList>
            <person name="Diamond S."/>
            <person name="Andeer P.F."/>
            <person name="Li Z."/>
            <person name="Crits-Christoph A."/>
            <person name="Burstein D."/>
            <person name="Anantharaman K."/>
            <person name="Lane K.R."/>
            <person name="Thomas B.C."/>
            <person name="Pan C."/>
            <person name="Northen T.R."/>
            <person name="Banfield J.F."/>
        </authorList>
    </citation>
    <scope>NUCLEOTIDE SEQUENCE [LARGE SCALE GENOMIC DNA]</scope>
    <source>
        <strain evidence="3">NP_1</strain>
        <strain evidence="2">NP_2</strain>
    </source>
</reference>
<dbReference type="InterPro" id="IPR041581">
    <property type="entry name" value="Glyoxalase_6"/>
</dbReference>
<dbReference type="AlphaFoldDB" id="A0A537LTN3"/>
<comment type="caution">
    <text evidence="3">The sequence shown here is derived from an EMBL/GenBank/DDBJ whole genome shotgun (WGS) entry which is preliminary data.</text>
</comment>
<name>A0A537LTN3_9BACT</name>
<sequence length="121" mass="12958">MGKPVVHWEVTGKNSKRLQKFYADLFDWKVDANNPMEYGMVDTGGKGINGGIAAAQEGPGGVTFYVEVENLEEYLRSAERLGGKTVMPASEVPGGPTLAFLADPEGNRIGLIKAGTMGRAR</sequence>
<dbReference type="InterPro" id="IPR029068">
    <property type="entry name" value="Glyas_Bleomycin-R_OHBP_Dase"/>
</dbReference>
<evidence type="ECO:0000259" key="1">
    <source>
        <dbReference type="PROSITE" id="PS51819"/>
    </source>
</evidence>
<dbReference type="InterPro" id="IPR037523">
    <property type="entry name" value="VOC_core"/>
</dbReference>
<proteinExistence type="predicted"/>
<dbReference type="EMBL" id="VBAI01000069">
    <property type="protein sequence ID" value="TMJ11385.1"/>
    <property type="molecule type" value="Genomic_DNA"/>
</dbReference>
<dbReference type="Proteomes" id="UP000318661">
    <property type="component" value="Unassembled WGS sequence"/>
</dbReference>
<protein>
    <recommendedName>
        <fullName evidence="1">VOC domain-containing protein</fullName>
    </recommendedName>
</protein>
<dbReference type="SUPFAM" id="SSF54593">
    <property type="entry name" value="Glyoxalase/Bleomycin resistance protein/Dihydroxybiphenyl dioxygenase"/>
    <property type="match status" value="1"/>
</dbReference>
<gene>
    <name evidence="3" type="ORF">E6G98_04925</name>
    <name evidence="2" type="ORF">E6G99_12635</name>
</gene>
<dbReference type="PROSITE" id="PS51819">
    <property type="entry name" value="VOC"/>
    <property type="match status" value="1"/>
</dbReference>
<evidence type="ECO:0000313" key="5">
    <source>
        <dbReference type="Proteomes" id="UP000318661"/>
    </source>
</evidence>
<dbReference type="Proteomes" id="UP000315217">
    <property type="component" value="Unassembled WGS sequence"/>
</dbReference>